<dbReference type="STRING" id="1128970.SAMN04487935_1195"/>
<reference evidence="2 3" key="1">
    <citation type="submission" date="2016-10" db="EMBL/GenBank/DDBJ databases">
        <authorList>
            <person name="de Groot N.N."/>
        </authorList>
    </citation>
    <scope>NUCLEOTIDE SEQUENCE [LARGE SCALE GENOMIC DNA]</scope>
    <source>
        <strain evidence="2 3">CGMCC 1.10076</strain>
    </source>
</reference>
<keyword evidence="1" id="KW-1133">Transmembrane helix</keyword>
<feature type="transmembrane region" description="Helical" evidence="1">
    <location>
        <begin position="124"/>
        <end position="144"/>
    </location>
</feature>
<feature type="transmembrane region" description="Helical" evidence="1">
    <location>
        <begin position="99"/>
        <end position="118"/>
    </location>
</feature>
<dbReference type="Proteomes" id="UP000199580">
    <property type="component" value="Unassembled WGS sequence"/>
</dbReference>
<sequence length="162" mass="18362">MEANYTAGLKFKIFNIAIKLFLGGMLFYGGIAKFQNPLPKPDSLIEQVKSGQEIAADTDMLMIKNYIFGMQQTNYFWQFLGFTELFAGTLILSQIFSIAGAFIALPLTINIFLFHLFLEPGEDGELYLTLALLFANIWVVFMAYEKWKSILVDQSAIQFKAN</sequence>
<name>A0A1G8V864_9FLAO</name>
<feature type="transmembrane region" description="Helical" evidence="1">
    <location>
        <begin position="12"/>
        <end position="31"/>
    </location>
</feature>
<dbReference type="AlphaFoldDB" id="A0A1G8V864"/>
<dbReference type="RefSeq" id="WP_091394602.1">
    <property type="nucleotide sequence ID" value="NZ_BKAI01000003.1"/>
</dbReference>
<feature type="transmembrane region" description="Helical" evidence="1">
    <location>
        <begin position="75"/>
        <end position="92"/>
    </location>
</feature>
<dbReference type="OrthoDB" id="5524812at2"/>
<keyword evidence="1" id="KW-0472">Membrane</keyword>
<evidence type="ECO:0000256" key="1">
    <source>
        <dbReference type="SAM" id="Phobius"/>
    </source>
</evidence>
<organism evidence="2 3">
    <name type="scientific">Flavobacterium noncentrifugens</name>
    <dbReference type="NCBI Taxonomy" id="1128970"/>
    <lineage>
        <taxon>Bacteria</taxon>
        <taxon>Pseudomonadati</taxon>
        <taxon>Bacteroidota</taxon>
        <taxon>Flavobacteriia</taxon>
        <taxon>Flavobacteriales</taxon>
        <taxon>Flavobacteriaceae</taxon>
        <taxon>Flavobacterium</taxon>
    </lineage>
</organism>
<dbReference type="EMBL" id="FNEZ01000002">
    <property type="protein sequence ID" value="SDJ61350.1"/>
    <property type="molecule type" value="Genomic_DNA"/>
</dbReference>
<evidence type="ECO:0000313" key="2">
    <source>
        <dbReference type="EMBL" id="SDJ61350.1"/>
    </source>
</evidence>
<evidence type="ECO:0000313" key="3">
    <source>
        <dbReference type="Proteomes" id="UP000199580"/>
    </source>
</evidence>
<protein>
    <submittedName>
        <fullName evidence="2">DoxX protein</fullName>
    </submittedName>
</protein>
<proteinExistence type="predicted"/>
<accession>A0A1G8V864</accession>
<keyword evidence="1" id="KW-0812">Transmembrane</keyword>
<keyword evidence="3" id="KW-1185">Reference proteome</keyword>
<gene>
    <name evidence="2" type="ORF">SAMN04487935_1195</name>
</gene>